<dbReference type="GO" id="GO:0020037">
    <property type="term" value="F:heme binding"/>
    <property type="evidence" value="ECO:0007669"/>
    <property type="project" value="TreeGrafter"/>
</dbReference>
<keyword evidence="8" id="KW-0249">Electron transport</keyword>
<keyword evidence="5" id="KW-0349">Heme</keyword>
<keyword evidence="11 13" id="KW-0472">Membrane</keyword>
<feature type="domain" description="Cytochrome b561 bacterial/Ni-hydrogenase" evidence="14">
    <location>
        <begin position="7"/>
        <end position="158"/>
    </location>
</feature>
<accession>A0A2K9ML21</accession>
<evidence type="ECO:0000256" key="5">
    <source>
        <dbReference type="ARBA" id="ARBA00022617"/>
    </source>
</evidence>
<sequence length="162" mass="17329">MPAVTGYTRRQIALHWIVAALILMQYLFKDGIASAWEGWRSGAAATFNIAVAAHIVGGGLILGFAIWRLALRRRDGVPAITGDSRVQVALARVTHAGLYLAMILLPVSGAVAWFGGVETAAAGHNVLKVVLLALIALHVVGALYHQFVLRDGLLARMRSARI</sequence>
<dbReference type="InterPro" id="IPR016174">
    <property type="entry name" value="Di-haem_cyt_TM"/>
</dbReference>
<dbReference type="EMBL" id="CP025583">
    <property type="protein sequence ID" value="AUM75315.1"/>
    <property type="molecule type" value="Genomic_DNA"/>
</dbReference>
<dbReference type="InterPro" id="IPR011577">
    <property type="entry name" value="Cyt_b561_bac/Ni-Hgenase"/>
</dbReference>
<dbReference type="Pfam" id="PF01292">
    <property type="entry name" value="Ni_hydr_CYTB"/>
    <property type="match status" value="1"/>
</dbReference>
<keyword evidence="9 13" id="KW-1133">Transmembrane helix</keyword>
<dbReference type="RefSeq" id="WP_101500657.1">
    <property type="nucleotide sequence ID" value="NZ_CP025583.1"/>
</dbReference>
<reference evidence="16" key="1">
    <citation type="submission" date="2017-12" db="EMBL/GenBank/DDBJ databases">
        <title>Genomic analysis of Paracoccus sp. CBA4604.</title>
        <authorList>
            <person name="Roh S.W."/>
            <person name="Kim J.Y."/>
            <person name="Kim J.S."/>
        </authorList>
    </citation>
    <scope>NUCLEOTIDE SEQUENCE [LARGE SCALE GENOMIC DNA]</scope>
    <source>
        <strain evidence="16">CBA4604</strain>
    </source>
</reference>
<dbReference type="InterPro" id="IPR052168">
    <property type="entry name" value="Cytochrome_b561_oxidase"/>
</dbReference>
<dbReference type="SUPFAM" id="SSF81342">
    <property type="entry name" value="Transmembrane di-heme cytochromes"/>
    <property type="match status" value="1"/>
</dbReference>
<organism evidence="15 16">
    <name type="scientific">Paracoccus jeotgali</name>
    <dbReference type="NCBI Taxonomy" id="2065379"/>
    <lineage>
        <taxon>Bacteria</taxon>
        <taxon>Pseudomonadati</taxon>
        <taxon>Pseudomonadota</taxon>
        <taxon>Alphaproteobacteria</taxon>
        <taxon>Rhodobacterales</taxon>
        <taxon>Paracoccaceae</taxon>
        <taxon>Paracoccus</taxon>
    </lineage>
</organism>
<dbReference type="KEGG" id="paru:CYR75_14345"/>
<evidence type="ECO:0000256" key="6">
    <source>
        <dbReference type="ARBA" id="ARBA00022692"/>
    </source>
</evidence>
<dbReference type="GO" id="GO:0005886">
    <property type="term" value="C:plasma membrane"/>
    <property type="evidence" value="ECO:0007669"/>
    <property type="project" value="UniProtKB-SubCell"/>
</dbReference>
<comment type="similarity">
    <text evidence="12">Belongs to the cytochrome b561 family.</text>
</comment>
<evidence type="ECO:0000256" key="1">
    <source>
        <dbReference type="ARBA" id="ARBA00001970"/>
    </source>
</evidence>
<evidence type="ECO:0000256" key="3">
    <source>
        <dbReference type="ARBA" id="ARBA00022448"/>
    </source>
</evidence>
<evidence type="ECO:0000256" key="9">
    <source>
        <dbReference type="ARBA" id="ARBA00022989"/>
    </source>
</evidence>
<dbReference type="GO" id="GO:0046872">
    <property type="term" value="F:metal ion binding"/>
    <property type="evidence" value="ECO:0007669"/>
    <property type="project" value="UniProtKB-KW"/>
</dbReference>
<evidence type="ECO:0000256" key="13">
    <source>
        <dbReference type="SAM" id="Phobius"/>
    </source>
</evidence>
<gene>
    <name evidence="15" type="ORF">CYR75_14345</name>
</gene>
<dbReference type="Proteomes" id="UP000234882">
    <property type="component" value="Chromosome"/>
</dbReference>
<evidence type="ECO:0000259" key="14">
    <source>
        <dbReference type="Pfam" id="PF01292"/>
    </source>
</evidence>
<name>A0A2K9ML21_9RHOB</name>
<dbReference type="GO" id="GO:0022904">
    <property type="term" value="P:respiratory electron transport chain"/>
    <property type="evidence" value="ECO:0007669"/>
    <property type="project" value="InterPro"/>
</dbReference>
<evidence type="ECO:0000256" key="12">
    <source>
        <dbReference type="ARBA" id="ARBA00037975"/>
    </source>
</evidence>
<keyword evidence="16" id="KW-1185">Reference proteome</keyword>
<evidence type="ECO:0000313" key="16">
    <source>
        <dbReference type="Proteomes" id="UP000234882"/>
    </source>
</evidence>
<dbReference type="AlphaFoldDB" id="A0A2K9ML21"/>
<feature type="transmembrane region" description="Helical" evidence="13">
    <location>
        <begin position="12"/>
        <end position="28"/>
    </location>
</feature>
<dbReference type="PANTHER" id="PTHR30529:SF1">
    <property type="entry name" value="CYTOCHROME B561 HOMOLOG 2"/>
    <property type="match status" value="1"/>
</dbReference>
<comment type="subcellular location">
    <subcellularLocation>
        <location evidence="2">Cell membrane</location>
        <topology evidence="2">Multi-pass membrane protein</topology>
    </subcellularLocation>
</comment>
<dbReference type="GO" id="GO:0009055">
    <property type="term" value="F:electron transfer activity"/>
    <property type="evidence" value="ECO:0007669"/>
    <property type="project" value="InterPro"/>
</dbReference>
<evidence type="ECO:0000256" key="11">
    <source>
        <dbReference type="ARBA" id="ARBA00023136"/>
    </source>
</evidence>
<keyword evidence="4" id="KW-1003">Cell membrane</keyword>
<protein>
    <submittedName>
        <fullName evidence="15">Cytochrome B</fullName>
    </submittedName>
</protein>
<proteinExistence type="inferred from homology"/>
<comment type="cofactor">
    <cofactor evidence="1">
        <name>heme b</name>
        <dbReference type="ChEBI" id="CHEBI:60344"/>
    </cofactor>
</comment>
<evidence type="ECO:0000256" key="2">
    <source>
        <dbReference type="ARBA" id="ARBA00004651"/>
    </source>
</evidence>
<evidence type="ECO:0000256" key="4">
    <source>
        <dbReference type="ARBA" id="ARBA00022475"/>
    </source>
</evidence>
<feature type="transmembrane region" description="Helical" evidence="13">
    <location>
        <begin position="48"/>
        <end position="70"/>
    </location>
</feature>
<keyword evidence="3" id="KW-0813">Transport</keyword>
<keyword evidence="6 13" id="KW-0812">Transmembrane</keyword>
<evidence type="ECO:0000313" key="15">
    <source>
        <dbReference type="EMBL" id="AUM75315.1"/>
    </source>
</evidence>
<keyword evidence="10" id="KW-0408">Iron</keyword>
<evidence type="ECO:0000256" key="10">
    <source>
        <dbReference type="ARBA" id="ARBA00023004"/>
    </source>
</evidence>
<dbReference type="OrthoDB" id="8156287at2"/>
<dbReference type="PANTHER" id="PTHR30529">
    <property type="entry name" value="CYTOCHROME B561"/>
    <property type="match status" value="1"/>
</dbReference>
<evidence type="ECO:0000256" key="7">
    <source>
        <dbReference type="ARBA" id="ARBA00022723"/>
    </source>
</evidence>
<feature type="transmembrane region" description="Helical" evidence="13">
    <location>
        <begin position="126"/>
        <end position="149"/>
    </location>
</feature>
<evidence type="ECO:0000256" key="8">
    <source>
        <dbReference type="ARBA" id="ARBA00022982"/>
    </source>
</evidence>
<feature type="transmembrane region" description="Helical" evidence="13">
    <location>
        <begin position="90"/>
        <end position="114"/>
    </location>
</feature>
<keyword evidence="7" id="KW-0479">Metal-binding</keyword>